<proteinExistence type="predicted"/>
<sequence>MGNVDSWSDPVAFNVAKAHLKNAALKWYMTKVGDITMNYNELLTSFKATFCASVSKGDKLLLMLARVQGNRELLPDYVFDEIWLCNGLDTNTHEVRDGINAGFWSKDLANHFMSREFDPTDTVLPEMMWFEKFHAVRQERVAGKR</sequence>
<dbReference type="EMBL" id="CM056743">
    <property type="protein sequence ID" value="KAJ8674250.1"/>
    <property type="molecule type" value="Genomic_DNA"/>
</dbReference>
<organism evidence="1 2">
    <name type="scientific">Eretmocerus hayati</name>
    <dbReference type="NCBI Taxonomy" id="131215"/>
    <lineage>
        <taxon>Eukaryota</taxon>
        <taxon>Metazoa</taxon>
        <taxon>Ecdysozoa</taxon>
        <taxon>Arthropoda</taxon>
        <taxon>Hexapoda</taxon>
        <taxon>Insecta</taxon>
        <taxon>Pterygota</taxon>
        <taxon>Neoptera</taxon>
        <taxon>Endopterygota</taxon>
        <taxon>Hymenoptera</taxon>
        <taxon>Apocrita</taxon>
        <taxon>Proctotrupomorpha</taxon>
        <taxon>Chalcidoidea</taxon>
        <taxon>Aphelinidae</taxon>
        <taxon>Aphelininae</taxon>
        <taxon>Eretmocerus</taxon>
    </lineage>
</organism>
<dbReference type="Proteomes" id="UP001239111">
    <property type="component" value="Chromosome 3"/>
</dbReference>
<comment type="caution">
    <text evidence="1">The sequence shown here is derived from an EMBL/GenBank/DDBJ whole genome shotgun (WGS) entry which is preliminary data.</text>
</comment>
<evidence type="ECO:0000313" key="1">
    <source>
        <dbReference type="EMBL" id="KAJ8674250.1"/>
    </source>
</evidence>
<gene>
    <name evidence="1" type="ORF">QAD02_005512</name>
</gene>
<name>A0ACC2NXI6_9HYME</name>
<evidence type="ECO:0000313" key="2">
    <source>
        <dbReference type="Proteomes" id="UP001239111"/>
    </source>
</evidence>
<reference evidence="1" key="1">
    <citation type="submission" date="2023-04" db="EMBL/GenBank/DDBJ databases">
        <title>A chromosome-level genome assembly of the parasitoid wasp Eretmocerus hayati.</title>
        <authorList>
            <person name="Zhong Y."/>
            <person name="Liu S."/>
            <person name="Liu Y."/>
        </authorList>
    </citation>
    <scope>NUCLEOTIDE SEQUENCE</scope>
    <source>
        <strain evidence="1">ZJU_SS_LIU_2023</strain>
    </source>
</reference>
<protein>
    <submittedName>
        <fullName evidence="1">Uncharacterized protein</fullName>
    </submittedName>
</protein>
<accession>A0ACC2NXI6</accession>
<keyword evidence="2" id="KW-1185">Reference proteome</keyword>